<name>A0A4R7VRI8_9PSEU</name>
<dbReference type="EMBL" id="SOCP01000005">
    <property type="protein sequence ID" value="TDV52075.1"/>
    <property type="molecule type" value="Genomic_DNA"/>
</dbReference>
<dbReference type="RefSeq" id="WP_133903484.1">
    <property type="nucleotide sequence ID" value="NZ_SOCP01000005.1"/>
</dbReference>
<sequence length="113" mass="12280">MDYNDHPVRPYVLTSGRAHPSRNTIRPETLLVVDPDAPRPIAPTSQQKALLEMCGGMLSLAEAAAHLRLPVSLVVVIASDLVDSGHLQIRSAPRHTPPPAELLEKVLDGLRKL</sequence>
<accession>A0A4R7VRI8</accession>
<organism evidence="2 3">
    <name type="scientific">Actinophytocola oryzae</name>
    <dbReference type="NCBI Taxonomy" id="502181"/>
    <lineage>
        <taxon>Bacteria</taxon>
        <taxon>Bacillati</taxon>
        <taxon>Actinomycetota</taxon>
        <taxon>Actinomycetes</taxon>
        <taxon>Pseudonocardiales</taxon>
        <taxon>Pseudonocardiaceae</taxon>
    </lineage>
</organism>
<proteinExistence type="predicted"/>
<gene>
    <name evidence="2" type="ORF">CLV71_105206</name>
</gene>
<keyword evidence="3" id="KW-1185">Reference proteome</keyword>
<reference evidence="2 3" key="1">
    <citation type="submission" date="2019-03" db="EMBL/GenBank/DDBJ databases">
        <title>Genomic Encyclopedia of Archaeal and Bacterial Type Strains, Phase II (KMG-II): from individual species to whole genera.</title>
        <authorList>
            <person name="Goeker M."/>
        </authorList>
    </citation>
    <scope>NUCLEOTIDE SEQUENCE [LARGE SCALE GENOMIC DNA]</scope>
    <source>
        <strain evidence="2 3">DSM 45499</strain>
    </source>
</reference>
<dbReference type="Proteomes" id="UP000294927">
    <property type="component" value="Unassembled WGS sequence"/>
</dbReference>
<evidence type="ECO:0000313" key="2">
    <source>
        <dbReference type="EMBL" id="TDV52075.1"/>
    </source>
</evidence>
<dbReference type="InterPro" id="IPR007995">
    <property type="entry name" value="DUF742"/>
</dbReference>
<evidence type="ECO:0000256" key="1">
    <source>
        <dbReference type="SAM" id="MobiDB-lite"/>
    </source>
</evidence>
<dbReference type="Pfam" id="PF05331">
    <property type="entry name" value="DUF742"/>
    <property type="match status" value="1"/>
</dbReference>
<feature type="region of interest" description="Disordered" evidence="1">
    <location>
        <begin position="1"/>
        <end position="25"/>
    </location>
</feature>
<evidence type="ECO:0000313" key="3">
    <source>
        <dbReference type="Proteomes" id="UP000294927"/>
    </source>
</evidence>
<dbReference type="PANTHER" id="PTHR36221">
    <property type="entry name" value="DUF742 DOMAIN-CONTAINING PROTEIN"/>
    <property type="match status" value="1"/>
</dbReference>
<dbReference type="PANTHER" id="PTHR36221:SF1">
    <property type="entry name" value="DUF742 DOMAIN-CONTAINING PROTEIN"/>
    <property type="match status" value="1"/>
</dbReference>
<protein>
    <submittedName>
        <fullName evidence="2">Uncharacterized protein DUF742</fullName>
    </submittedName>
</protein>
<dbReference type="OrthoDB" id="3534386at2"/>
<dbReference type="AlphaFoldDB" id="A0A4R7VRI8"/>
<comment type="caution">
    <text evidence="2">The sequence shown here is derived from an EMBL/GenBank/DDBJ whole genome shotgun (WGS) entry which is preliminary data.</text>
</comment>